<accession>E4XR53</accession>
<evidence type="ECO:0000313" key="1">
    <source>
        <dbReference type="EMBL" id="CBY12289.1"/>
    </source>
</evidence>
<organism evidence="1">
    <name type="scientific">Oikopleura dioica</name>
    <name type="common">Tunicate</name>
    <dbReference type="NCBI Taxonomy" id="34765"/>
    <lineage>
        <taxon>Eukaryota</taxon>
        <taxon>Metazoa</taxon>
        <taxon>Chordata</taxon>
        <taxon>Tunicata</taxon>
        <taxon>Appendicularia</taxon>
        <taxon>Copelata</taxon>
        <taxon>Oikopleuridae</taxon>
        <taxon>Oikopleura</taxon>
    </lineage>
</organism>
<reference evidence="1" key="1">
    <citation type="journal article" date="2010" name="Science">
        <title>Plasticity of animal genome architecture unmasked by rapid evolution of a pelagic tunicate.</title>
        <authorList>
            <person name="Denoeud F."/>
            <person name="Henriet S."/>
            <person name="Mungpakdee S."/>
            <person name="Aury J.M."/>
            <person name="Da Silva C."/>
            <person name="Brinkmann H."/>
            <person name="Mikhaleva J."/>
            <person name="Olsen L.C."/>
            <person name="Jubin C."/>
            <person name="Canestro C."/>
            <person name="Bouquet J.M."/>
            <person name="Danks G."/>
            <person name="Poulain J."/>
            <person name="Campsteijn C."/>
            <person name="Adamski M."/>
            <person name="Cross I."/>
            <person name="Yadetie F."/>
            <person name="Muffato M."/>
            <person name="Louis A."/>
            <person name="Butcher S."/>
            <person name="Tsagkogeorga G."/>
            <person name="Konrad A."/>
            <person name="Singh S."/>
            <person name="Jensen M.F."/>
            <person name="Cong E.H."/>
            <person name="Eikeseth-Otteraa H."/>
            <person name="Noel B."/>
            <person name="Anthouard V."/>
            <person name="Porcel B.M."/>
            <person name="Kachouri-Lafond R."/>
            <person name="Nishino A."/>
            <person name="Ugolini M."/>
            <person name="Chourrout P."/>
            <person name="Nishida H."/>
            <person name="Aasland R."/>
            <person name="Huzurbazar S."/>
            <person name="Westhof E."/>
            <person name="Delsuc F."/>
            <person name="Lehrach H."/>
            <person name="Reinhardt R."/>
            <person name="Weissenbach J."/>
            <person name="Roy S.W."/>
            <person name="Artiguenave F."/>
            <person name="Postlethwait J.H."/>
            <person name="Manak J.R."/>
            <person name="Thompson E.M."/>
            <person name="Jaillon O."/>
            <person name="Du Pasquier L."/>
            <person name="Boudinot P."/>
            <person name="Liberles D.A."/>
            <person name="Volff J.N."/>
            <person name="Philippe H."/>
            <person name="Lenhard B."/>
            <person name="Roest Crollius H."/>
            <person name="Wincker P."/>
            <person name="Chourrout D."/>
        </authorList>
    </citation>
    <scope>NUCLEOTIDE SEQUENCE [LARGE SCALE GENOMIC DNA]</scope>
</reference>
<gene>
    <name evidence="1" type="ORF">GSOID_T00018168001</name>
</gene>
<proteinExistence type="predicted"/>
<evidence type="ECO:0000313" key="2">
    <source>
        <dbReference type="Proteomes" id="UP000001307"/>
    </source>
</evidence>
<dbReference type="AlphaFoldDB" id="E4XR53"/>
<sequence length="213" mass="24633">MDLEALGGGVGYELDEPLFSDMITTSESGGINESIMDEIMVSRQALTHKELVQGSKDHDAYFIQRIMRAELPVLSKTDRGRPNITSRSFLVVESGYTKNNYSYCDTYLEVEEEFFRRNANRQVMSRKALQQLKEQTPVPVRLYNPDSYILKYTSEFLLRNPSGLSVEGRFTPVELLFRKLRPQLRKYSDLTYRLFFANAVSDDQDCIQVRFPI</sequence>
<dbReference type="InParanoid" id="E4XR53"/>
<name>E4XR53_OIKDI</name>
<dbReference type="Proteomes" id="UP000001307">
    <property type="component" value="Unassembled WGS sequence"/>
</dbReference>
<protein>
    <submittedName>
        <fullName evidence="1">Uncharacterized protein</fullName>
    </submittedName>
</protein>
<keyword evidence="2" id="KW-1185">Reference proteome</keyword>
<dbReference type="EMBL" id="FN653113">
    <property type="protein sequence ID" value="CBY12289.1"/>
    <property type="molecule type" value="Genomic_DNA"/>
</dbReference>